<dbReference type="KEGG" id="vg:65115449"/>
<reference evidence="2" key="1">
    <citation type="submission" date="2018-07" db="EMBL/GenBank/DDBJ databases">
        <title>Complete genome sequence of the cyanophage S-PRM1 isolated from Singapore coastal waters.</title>
        <authorList>
            <person name="Chenard C."/>
            <person name="Kolundzija S."/>
            <person name="Lauro F.M."/>
        </authorList>
    </citation>
    <scope>NUCLEOTIDE SEQUENCE [LARGE SCALE GENOMIC DNA]</scope>
</reference>
<evidence type="ECO:0000313" key="2">
    <source>
        <dbReference type="EMBL" id="AXN58475.1"/>
    </source>
</evidence>
<dbReference type="GeneID" id="65115449"/>
<keyword evidence="3" id="KW-1185">Reference proteome</keyword>
<proteinExistence type="predicted"/>
<feature type="region of interest" description="Disordered" evidence="1">
    <location>
        <begin position="53"/>
        <end position="76"/>
    </location>
</feature>
<dbReference type="RefSeq" id="YP_010097782.1">
    <property type="nucleotide sequence ID" value="NC_055761.1"/>
</dbReference>
<organism evidence="2">
    <name type="scientific">Synechococcus virus S-PRM1</name>
    <dbReference type="NCBI Taxonomy" id="2100130"/>
    <lineage>
        <taxon>Viruses</taxon>
        <taxon>Duplodnaviria</taxon>
        <taxon>Heunggongvirae</taxon>
        <taxon>Uroviricota</taxon>
        <taxon>Caudoviricetes</taxon>
        <taxon>Pantevenvirales</taxon>
        <taxon>Kyanoviridae</taxon>
        <taxon>Makelovirus</taxon>
        <taxon>Makelovirus prm1</taxon>
    </lineage>
</organism>
<dbReference type="EMBL" id="MH629685">
    <property type="protein sequence ID" value="AXN58475.1"/>
    <property type="molecule type" value="Genomic_DNA"/>
</dbReference>
<dbReference type="Proteomes" id="UP000259950">
    <property type="component" value="Segment"/>
</dbReference>
<evidence type="ECO:0000256" key="1">
    <source>
        <dbReference type="SAM" id="MobiDB-lite"/>
    </source>
</evidence>
<sequence length="110" mass="11838">MNYKYHIGKTCRQMKTFQQFQEDARGAGATTRQYINRAASAVGDFYKGYTTGKAGTQPGSAQHRGAQVRGVSDAGMKASKETQMKRLKDLQAAGGAVVDFTKGLVTGKAK</sequence>
<protein>
    <submittedName>
        <fullName evidence="2">Uncharacterized protein</fullName>
    </submittedName>
</protein>
<accession>A0A346FKH0</accession>
<name>A0A346FKH0_9CAUD</name>
<evidence type="ECO:0000313" key="3">
    <source>
        <dbReference type="Proteomes" id="UP000259950"/>
    </source>
</evidence>